<protein>
    <submittedName>
        <fullName evidence="1">Uncharacterized protein</fullName>
    </submittedName>
</protein>
<comment type="caution">
    <text evidence="1">The sequence shown here is derived from an EMBL/GenBank/DDBJ whole genome shotgun (WGS) entry which is preliminary data.</text>
</comment>
<keyword evidence="2" id="KW-1185">Reference proteome</keyword>
<name>A0ABW0M9H1_9BURK</name>
<dbReference type="SUPFAM" id="SSF53756">
    <property type="entry name" value="UDP-Glycosyltransferase/glycogen phosphorylase"/>
    <property type="match status" value="1"/>
</dbReference>
<dbReference type="Proteomes" id="UP001596045">
    <property type="component" value="Unassembled WGS sequence"/>
</dbReference>
<feature type="non-terminal residue" evidence="1">
    <location>
        <position position="1"/>
    </location>
</feature>
<reference evidence="2" key="1">
    <citation type="journal article" date="2019" name="Int. J. Syst. Evol. Microbiol.">
        <title>The Global Catalogue of Microorganisms (GCM) 10K type strain sequencing project: providing services to taxonomists for standard genome sequencing and annotation.</title>
        <authorList>
            <consortium name="The Broad Institute Genomics Platform"/>
            <consortium name="The Broad Institute Genome Sequencing Center for Infectious Disease"/>
            <person name="Wu L."/>
            <person name="Ma J."/>
        </authorList>
    </citation>
    <scope>NUCLEOTIDE SEQUENCE [LARGE SCALE GENOMIC DNA]</scope>
    <source>
        <strain evidence="2">JCM 17066</strain>
    </source>
</reference>
<evidence type="ECO:0000313" key="2">
    <source>
        <dbReference type="Proteomes" id="UP001596045"/>
    </source>
</evidence>
<gene>
    <name evidence="1" type="ORF">ACFPM8_12170</name>
</gene>
<proteinExistence type="predicted"/>
<accession>A0ABW0M9H1</accession>
<evidence type="ECO:0000313" key="1">
    <source>
        <dbReference type="EMBL" id="MFC5474710.1"/>
    </source>
</evidence>
<dbReference type="EMBL" id="JBHSMT010000022">
    <property type="protein sequence ID" value="MFC5474710.1"/>
    <property type="molecule type" value="Genomic_DNA"/>
</dbReference>
<organism evidence="1 2">
    <name type="scientific">Paraherbaspirillum soli</name>
    <dbReference type="NCBI Taxonomy" id="631222"/>
    <lineage>
        <taxon>Bacteria</taxon>
        <taxon>Pseudomonadati</taxon>
        <taxon>Pseudomonadota</taxon>
        <taxon>Betaproteobacteria</taxon>
        <taxon>Burkholderiales</taxon>
        <taxon>Oxalobacteraceae</taxon>
        <taxon>Paraherbaspirillum</taxon>
    </lineage>
</organism>
<sequence length="71" mass="8110">PGDAPGLRSALDQIMGDSQLRNRLASRAVDARERFSIEKIANMWEILFDQCMHQNADPGYLADQNHRINDR</sequence>